<evidence type="ECO:0000256" key="1">
    <source>
        <dbReference type="ARBA" id="ARBA00008792"/>
    </source>
</evidence>
<keyword evidence="3" id="KW-0507">mRNA processing</keyword>
<evidence type="ECO:0000256" key="8">
    <source>
        <dbReference type="ARBA" id="ARBA00047984"/>
    </source>
</evidence>
<dbReference type="InterPro" id="IPR002464">
    <property type="entry name" value="DNA/RNA_helicase_DEAH_CS"/>
</dbReference>
<proteinExistence type="evidence at transcript level"/>
<comment type="catalytic activity">
    <reaction evidence="8">
        <text>ATP + H2O = ADP + phosphate + H(+)</text>
        <dbReference type="Rhea" id="RHEA:13065"/>
        <dbReference type="ChEBI" id="CHEBI:15377"/>
        <dbReference type="ChEBI" id="CHEBI:15378"/>
        <dbReference type="ChEBI" id="CHEBI:30616"/>
        <dbReference type="ChEBI" id="CHEBI:43474"/>
        <dbReference type="ChEBI" id="CHEBI:456216"/>
        <dbReference type="EC" id="3.6.4.13"/>
    </reaction>
</comment>
<dbReference type="GO" id="GO:0016787">
    <property type="term" value="F:hydrolase activity"/>
    <property type="evidence" value="ECO:0007669"/>
    <property type="project" value="UniProtKB-KW"/>
</dbReference>
<dbReference type="PANTHER" id="PTHR18934:SF99">
    <property type="entry name" value="ATP-DEPENDENT RNA HELICASE DHX37-RELATED"/>
    <property type="match status" value="1"/>
</dbReference>
<reference evidence="10" key="1">
    <citation type="submission" date="2007-04" db="EMBL/GenBank/DDBJ databases">
        <title>DjCBC-1, a conserved DEAD box RNA helicase of the RCK/p54/Me31B family, is a component of RNA-protein complexes in planarian stem cells and neurons.</title>
        <authorList>
            <person name="Kashikawa M."/>
            <person name="Shibata N."/>
            <person name="Agata K."/>
        </authorList>
    </citation>
    <scope>NUCLEOTIDE SEQUENCE</scope>
</reference>
<dbReference type="InterPro" id="IPR014001">
    <property type="entry name" value="Helicase_ATP-bd"/>
</dbReference>
<dbReference type="InterPro" id="IPR027417">
    <property type="entry name" value="P-loop_NTPase"/>
</dbReference>
<feature type="non-terminal residue" evidence="10">
    <location>
        <position position="253"/>
    </location>
</feature>
<dbReference type="PANTHER" id="PTHR18934">
    <property type="entry name" value="ATP-DEPENDENT RNA HELICASE"/>
    <property type="match status" value="1"/>
</dbReference>
<dbReference type="CDD" id="cd17917">
    <property type="entry name" value="DEXHc_RHA-like"/>
    <property type="match status" value="1"/>
</dbReference>
<dbReference type="GO" id="GO:0006397">
    <property type="term" value="P:mRNA processing"/>
    <property type="evidence" value="ECO:0007669"/>
    <property type="project" value="UniProtKB-KW"/>
</dbReference>
<evidence type="ECO:0000256" key="4">
    <source>
        <dbReference type="ARBA" id="ARBA00022741"/>
    </source>
</evidence>
<dbReference type="EC" id="3.6.4.13" evidence="2"/>
<protein>
    <recommendedName>
        <fullName evidence="2">RNA helicase</fullName>
        <ecNumber evidence="2">3.6.4.13</ecNumber>
    </recommendedName>
</protein>
<dbReference type="InterPro" id="IPR011545">
    <property type="entry name" value="DEAD/DEAH_box_helicase_dom"/>
</dbReference>
<dbReference type="FunFam" id="3.40.50.300:FF:000615">
    <property type="entry name" value="pre-mRNA-splicing factor ATP-dependent RNA helicase DEAH7"/>
    <property type="match status" value="1"/>
</dbReference>
<keyword evidence="7" id="KW-0067">ATP-binding</keyword>
<sequence>SARGKLASNDVELDVDVEVSKNLPIFKYKEAILEAIKNNQIIIIEGQTGCGKTTQIPQFILNSKLNNENVIGITQPRKIAAVSMAHRVAKEMNDVIGREVGYEVRFEKKHSANTKIKYMTDGVLLNELAVGPRLSDYGIIIIDEVHERSANSDVLLGLLKELCRKRSDLKLILSSATMSVEKFSNYFKDASVLTIEGRLHPIEVIYTKYTMNYVSKAVEVIEEIHSHNNQGDILVFLTGEEEITECCNALQNI</sequence>
<dbReference type="PROSITE" id="PS51192">
    <property type="entry name" value="HELICASE_ATP_BIND_1"/>
    <property type="match status" value="1"/>
</dbReference>
<name>A4V6L8_DUGJA</name>
<evidence type="ECO:0000256" key="6">
    <source>
        <dbReference type="ARBA" id="ARBA00022806"/>
    </source>
</evidence>
<dbReference type="GO" id="GO:0003724">
    <property type="term" value="F:RNA helicase activity"/>
    <property type="evidence" value="ECO:0007669"/>
    <property type="project" value="UniProtKB-EC"/>
</dbReference>
<feature type="non-terminal residue" evidence="10">
    <location>
        <position position="1"/>
    </location>
</feature>
<dbReference type="AlphaFoldDB" id="A4V6L8"/>
<dbReference type="SUPFAM" id="SSF52540">
    <property type="entry name" value="P-loop containing nucleoside triphosphate hydrolases"/>
    <property type="match status" value="1"/>
</dbReference>
<dbReference type="Pfam" id="PF00270">
    <property type="entry name" value="DEAD"/>
    <property type="match status" value="1"/>
</dbReference>
<evidence type="ECO:0000256" key="3">
    <source>
        <dbReference type="ARBA" id="ARBA00022664"/>
    </source>
</evidence>
<evidence type="ECO:0000313" key="10">
    <source>
        <dbReference type="EMBL" id="BAF57632.1"/>
    </source>
</evidence>
<comment type="similarity">
    <text evidence="1">Belongs to the DEAD box helicase family. DEAH subfamily.</text>
</comment>
<dbReference type="GO" id="GO:0005524">
    <property type="term" value="F:ATP binding"/>
    <property type="evidence" value="ECO:0007669"/>
    <property type="project" value="UniProtKB-KW"/>
</dbReference>
<evidence type="ECO:0000259" key="9">
    <source>
        <dbReference type="PROSITE" id="PS51192"/>
    </source>
</evidence>
<dbReference type="EMBL" id="AK248116">
    <property type="protein sequence ID" value="BAF57632.1"/>
    <property type="molecule type" value="mRNA"/>
</dbReference>
<accession>A4V6L8</accession>
<evidence type="ECO:0000256" key="7">
    <source>
        <dbReference type="ARBA" id="ARBA00022840"/>
    </source>
</evidence>
<feature type="domain" description="Helicase ATP-binding" evidence="9">
    <location>
        <begin position="33"/>
        <end position="196"/>
    </location>
</feature>
<dbReference type="Gene3D" id="3.40.50.300">
    <property type="entry name" value="P-loop containing nucleotide triphosphate hydrolases"/>
    <property type="match status" value="2"/>
</dbReference>
<keyword evidence="6" id="KW-0347">Helicase</keyword>
<evidence type="ECO:0000256" key="5">
    <source>
        <dbReference type="ARBA" id="ARBA00022801"/>
    </source>
</evidence>
<dbReference type="PROSITE" id="PS00690">
    <property type="entry name" value="DEAH_ATP_HELICASE"/>
    <property type="match status" value="1"/>
</dbReference>
<keyword evidence="4" id="KW-0547">Nucleotide-binding</keyword>
<evidence type="ECO:0000256" key="2">
    <source>
        <dbReference type="ARBA" id="ARBA00012552"/>
    </source>
</evidence>
<keyword evidence="5" id="KW-0378">Hydrolase</keyword>
<organism evidence="10">
    <name type="scientific">Dugesia japonica</name>
    <name type="common">Planarian</name>
    <dbReference type="NCBI Taxonomy" id="6161"/>
    <lineage>
        <taxon>Eukaryota</taxon>
        <taxon>Metazoa</taxon>
        <taxon>Spiralia</taxon>
        <taxon>Lophotrochozoa</taxon>
        <taxon>Platyhelminthes</taxon>
        <taxon>Rhabditophora</taxon>
        <taxon>Seriata</taxon>
        <taxon>Tricladida</taxon>
        <taxon>Continenticola</taxon>
        <taxon>Geoplanoidea</taxon>
        <taxon>Dugesiidae</taxon>
        <taxon>Dugesia</taxon>
    </lineage>
</organism>
<dbReference type="GO" id="GO:0003723">
    <property type="term" value="F:RNA binding"/>
    <property type="evidence" value="ECO:0007669"/>
    <property type="project" value="TreeGrafter"/>
</dbReference>
<dbReference type="SMART" id="SM00487">
    <property type="entry name" value="DEXDc"/>
    <property type="match status" value="1"/>
</dbReference>